<evidence type="ECO:0000313" key="3">
    <source>
        <dbReference type="EMBL" id="KFI60929.1"/>
    </source>
</evidence>
<dbReference type="Pfam" id="PF01381">
    <property type="entry name" value="HTH_3"/>
    <property type="match status" value="1"/>
</dbReference>
<dbReference type="Proteomes" id="UP000029067">
    <property type="component" value="Unassembled WGS sequence"/>
</dbReference>
<accession>A0A087AQ79</accession>
<dbReference type="CDD" id="cd00093">
    <property type="entry name" value="HTH_XRE"/>
    <property type="match status" value="1"/>
</dbReference>
<feature type="region of interest" description="Disordered" evidence="1">
    <location>
        <begin position="114"/>
        <end position="137"/>
    </location>
</feature>
<dbReference type="SMART" id="SM00530">
    <property type="entry name" value="HTH_XRE"/>
    <property type="match status" value="1"/>
</dbReference>
<feature type="domain" description="HTH cro/C1-type" evidence="2">
    <location>
        <begin position="3"/>
        <end position="60"/>
    </location>
</feature>
<gene>
    <name evidence="3" type="ORF">BCUN_0905</name>
</gene>
<dbReference type="GO" id="GO:0003677">
    <property type="term" value="F:DNA binding"/>
    <property type="evidence" value="ECO:0007669"/>
    <property type="project" value="InterPro"/>
</dbReference>
<dbReference type="AlphaFoldDB" id="A0A087AQ79"/>
<sequence length="165" mass="18162">MGLKGYRKVAGLTQAELAAAIGSTQSHVSEYENGARRLETMPAAQFLRLAEILDVNPRMLLTGEIPYHDDEIAAKGRVARARRRYARTQNEDNARRLLAAELVLARLRGEGGFPAPRAANHGRAPSSRSAHRSPSVHHCRTGLFHGAERMAWYPDAFAVDVDIGH</sequence>
<dbReference type="SUPFAM" id="SSF47413">
    <property type="entry name" value="lambda repressor-like DNA-binding domains"/>
    <property type="match status" value="1"/>
</dbReference>
<dbReference type="STRING" id="1688.BCUN_0905"/>
<comment type="caution">
    <text evidence="3">The sequence shown here is derived from an EMBL/GenBank/DDBJ whole genome shotgun (WGS) entry which is preliminary data.</text>
</comment>
<name>A0A087AQ79_9BIFI</name>
<keyword evidence="4" id="KW-1185">Reference proteome</keyword>
<dbReference type="Gene3D" id="1.10.260.40">
    <property type="entry name" value="lambda repressor-like DNA-binding domains"/>
    <property type="match status" value="1"/>
</dbReference>
<proteinExistence type="predicted"/>
<protein>
    <submittedName>
        <fullName evidence="3">Helix-turn-helix domain-containing protein</fullName>
    </submittedName>
</protein>
<evidence type="ECO:0000259" key="2">
    <source>
        <dbReference type="PROSITE" id="PS50943"/>
    </source>
</evidence>
<dbReference type="InterPro" id="IPR001387">
    <property type="entry name" value="Cro/C1-type_HTH"/>
</dbReference>
<dbReference type="EMBL" id="JGYV01000017">
    <property type="protein sequence ID" value="KFI60929.1"/>
    <property type="molecule type" value="Genomic_DNA"/>
</dbReference>
<dbReference type="RefSeq" id="WP_051920957.1">
    <property type="nucleotide sequence ID" value="NZ_JGYV01000017.1"/>
</dbReference>
<dbReference type="InterPro" id="IPR010982">
    <property type="entry name" value="Lambda_DNA-bd_dom_sf"/>
</dbReference>
<evidence type="ECO:0000256" key="1">
    <source>
        <dbReference type="SAM" id="MobiDB-lite"/>
    </source>
</evidence>
<reference evidence="3 4" key="1">
    <citation type="submission" date="2014-03" db="EMBL/GenBank/DDBJ databases">
        <title>Genomics of Bifidobacteria.</title>
        <authorList>
            <person name="Ventura M."/>
            <person name="Milani C."/>
            <person name="Lugli G.A."/>
        </authorList>
    </citation>
    <scope>NUCLEOTIDE SEQUENCE [LARGE SCALE GENOMIC DNA]</scope>
    <source>
        <strain evidence="3 4">LMG 10738</strain>
    </source>
</reference>
<organism evidence="3 4">
    <name type="scientific">Bifidobacterium cuniculi</name>
    <dbReference type="NCBI Taxonomy" id="1688"/>
    <lineage>
        <taxon>Bacteria</taxon>
        <taxon>Bacillati</taxon>
        <taxon>Actinomycetota</taxon>
        <taxon>Actinomycetes</taxon>
        <taxon>Bifidobacteriales</taxon>
        <taxon>Bifidobacteriaceae</taxon>
        <taxon>Bifidobacterium</taxon>
    </lineage>
</organism>
<dbReference type="PROSITE" id="PS50943">
    <property type="entry name" value="HTH_CROC1"/>
    <property type="match status" value="1"/>
</dbReference>
<evidence type="ECO:0000313" key="4">
    <source>
        <dbReference type="Proteomes" id="UP000029067"/>
    </source>
</evidence>